<feature type="transmembrane region" description="Helical" evidence="5">
    <location>
        <begin position="319"/>
        <end position="342"/>
    </location>
</feature>
<evidence type="ECO:0000313" key="7">
    <source>
        <dbReference type="EMBL" id="MSS44348.1"/>
    </source>
</evidence>
<feature type="domain" description="O-antigen ligase-related" evidence="6">
    <location>
        <begin position="193"/>
        <end position="332"/>
    </location>
</feature>
<keyword evidence="4 5" id="KW-0472">Membrane</keyword>
<feature type="transmembrane region" description="Helical" evidence="5">
    <location>
        <begin position="107"/>
        <end position="125"/>
    </location>
</feature>
<feature type="transmembrane region" description="Helical" evidence="5">
    <location>
        <begin position="190"/>
        <end position="220"/>
    </location>
</feature>
<comment type="caution">
    <text evidence="7">The sequence shown here is derived from an EMBL/GenBank/DDBJ whole genome shotgun (WGS) entry which is preliminary data.</text>
</comment>
<gene>
    <name evidence="7" type="ORF">FYJ27_11620</name>
</gene>
<dbReference type="Pfam" id="PF04932">
    <property type="entry name" value="Wzy_C"/>
    <property type="match status" value="1"/>
</dbReference>
<protein>
    <submittedName>
        <fullName evidence="7">O-antigen ligase family protein</fullName>
    </submittedName>
</protein>
<dbReference type="InterPro" id="IPR007016">
    <property type="entry name" value="O-antigen_ligase-rel_domated"/>
</dbReference>
<keyword evidence="3 5" id="KW-1133">Transmembrane helix</keyword>
<feature type="transmembrane region" description="Helical" evidence="5">
    <location>
        <begin position="78"/>
        <end position="95"/>
    </location>
</feature>
<dbReference type="OrthoDB" id="2964729at2"/>
<reference evidence="7 8" key="1">
    <citation type="submission" date="2019-08" db="EMBL/GenBank/DDBJ databases">
        <title>In-depth cultivation of the pig gut microbiome towards novel bacterial diversity and tailored functional studies.</title>
        <authorList>
            <person name="Wylensek D."/>
            <person name="Hitch T.C.A."/>
            <person name="Clavel T."/>
        </authorList>
    </citation>
    <scope>NUCLEOTIDE SEQUENCE [LARGE SCALE GENOMIC DNA]</scope>
    <source>
        <strain evidence="7 8">Med78-601-WT-4W-RMD-3</strain>
    </source>
</reference>
<evidence type="ECO:0000256" key="5">
    <source>
        <dbReference type="SAM" id="Phobius"/>
    </source>
</evidence>
<dbReference type="Proteomes" id="UP000462760">
    <property type="component" value="Unassembled WGS sequence"/>
</dbReference>
<name>A0A844FKD8_9FIRM</name>
<feature type="transmembrane region" description="Helical" evidence="5">
    <location>
        <begin position="21"/>
        <end position="41"/>
    </location>
</feature>
<proteinExistence type="predicted"/>
<evidence type="ECO:0000256" key="3">
    <source>
        <dbReference type="ARBA" id="ARBA00022989"/>
    </source>
</evidence>
<feature type="transmembrane region" description="Helical" evidence="5">
    <location>
        <begin position="137"/>
        <end position="170"/>
    </location>
</feature>
<dbReference type="GO" id="GO:0016020">
    <property type="term" value="C:membrane"/>
    <property type="evidence" value="ECO:0007669"/>
    <property type="project" value="UniProtKB-SubCell"/>
</dbReference>
<evidence type="ECO:0000256" key="1">
    <source>
        <dbReference type="ARBA" id="ARBA00004141"/>
    </source>
</evidence>
<dbReference type="GO" id="GO:0016874">
    <property type="term" value="F:ligase activity"/>
    <property type="evidence" value="ECO:0007669"/>
    <property type="project" value="UniProtKB-KW"/>
</dbReference>
<evidence type="ECO:0000256" key="2">
    <source>
        <dbReference type="ARBA" id="ARBA00022692"/>
    </source>
</evidence>
<organism evidence="7 8">
    <name type="scientific">Anaerosalibacter bizertensis</name>
    <dbReference type="NCBI Taxonomy" id="932217"/>
    <lineage>
        <taxon>Bacteria</taxon>
        <taxon>Bacillati</taxon>
        <taxon>Bacillota</taxon>
        <taxon>Tissierellia</taxon>
        <taxon>Tissierellales</taxon>
        <taxon>Sporanaerobacteraceae</taxon>
        <taxon>Anaerosalibacter</taxon>
    </lineage>
</organism>
<keyword evidence="2 5" id="KW-0812">Transmembrane</keyword>
<feature type="transmembrane region" description="Helical" evidence="5">
    <location>
        <begin position="53"/>
        <end position="71"/>
    </location>
</feature>
<sequence>MDQEMTQNVNQNIIEDKKISIALMSYFAILTVQYFILGYFNLRKTSYAGNIQLLSKIIVGIFYLIALPIVLKRNKREFISVYIVSILIFLFNYMFFIDNRIYLKNIIFPYFFTCLPALIYSYSINDWSVLKGVMKKTSILVFITGSTIAVMVFVKIISIGTYSMPLAYYMLLPTIVYMDELLEKFSFKSLFISMMSLFVILALGSRGPIMCIGVFTILKVINISKDLNYKTIAIYLMITAIGLIVLFYFDTILESLYNLLLNFEIRSRSIELFLKDEIDLSGRDRLYEKVIQEIKNNPISGIGLAGDRSVINGTYAHNIIIEILANFGIILGGALLLSLIFISFKALFTSNKYVSNFIAIWFSIGFIHLMVSSSYITDLKFWIFLGLISRFVKDNKTIKNNFPKKYL</sequence>
<evidence type="ECO:0000313" key="8">
    <source>
        <dbReference type="Proteomes" id="UP000462760"/>
    </source>
</evidence>
<dbReference type="AlphaFoldDB" id="A0A844FKD8"/>
<dbReference type="RefSeq" id="WP_154485017.1">
    <property type="nucleotide sequence ID" value="NZ_JAHLOA010000011.1"/>
</dbReference>
<feature type="transmembrane region" description="Helical" evidence="5">
    <location>
        <begin position="354"/>
        <end position="376"/>
    </location>
</feature>
<keyword evidence="7" id="KW-0436">Ligase</keyword>
<evidence type="ECO:0000256" key="4">
    <source>
        <dbReference type="ARBA" id="ARBA00023136"/>
    </source>
</evidence>
<comment type="subcellular location">
    <subcellularLocation>
        <location evidence="1">Membrane</location>
        <topology evidence="1">Multi-pass membrane protein</topology>
    </subcellularLocation>
</comment>
<feature type="transmembrane region" description="Helical" evidence="5">
    <location>
        <begin position="232"/>
        <end position="249"/>
    </location>
</feature>
<dbReference type="EMBL" id="VULR01000023">
    <property type="protein sequence ID" value="MSS44348.1"/>
    <property type="molecule type" value="Genomic_DNA"/>
</dbReference>
<evidence type="ECO:0000259" key="6">
    <source>
        <dbReference type="Pfam" id="PF04932"/>
    </source>
</evidence>
<accession>A0A844FKD8</accession>